<accession>A0A8X6LE54</accession>
<comment type="caution">
    <text evidence="1">The sequence shown here is derived from an EMBL/GenBank/DDBJ whole genome shotgun (WGS) entry which is preliminary data.</text>
</comment>
<dbReference type="EMBL" id="BMAO01016135">
    <property type="protein sequence ID" value="GFR06445.1"/>
    <property type="molecule type" value="Genomic_DNA"/>
</dbReference>
<gene>
    <name evidence="1" type="primary">AVEN_166712_1</name>
    <name evidence="1" type="ORF">TNCT_369251</name>
</gene>
<dbReference type="OrthoDB" id="6434743at2759"/>
<proteinExistence type="predicted"/>
<evidence type="ECO:0000313" key="1">
    <source>
        <dbReference type="EMBL" id="GFR06445.1"/>
    </source>
</evidence>
<protein>
    <submittedName>
        <fullName evidence="1">Uncharacterized protein</fullName>
    </submittedName>
</protein>
<dbReference type="AlphaFoldDB" id="A0A8X6LE54"/>
<evidence type="ECO:0000313" key="2">
    <source>
        <dbReference type="Proteomes" id="UP000887116"/>
    </source>
</evidence>
<name>A0A8X6LE54_TRICU</name>
<dbReference type="Proteomes" id="UP000887116">
    <property type="component" value="Unassembled WGS sequence"/>
</dbReference>
<reference evidence="1" key="1">
    <citation type="submission" date="2020-07" db="EMBL/GenBank/DDBJ databases">
        <title>Multicomponent nature underlies the extraordinary mechanical properties of spider dragline silk.</title>
        <authorList>
            <person name="Kono N."/>
            <person name="Nakamura H."/>
            <person name="Mori M."/>
            <person name="Yoshida Y."/>
            <person name="Ohtoshi R."/>
            <person name="Malay A.D."/>
            <person name="Moran D.A.P."/>
            <person name="Tomita M."/>
            <person name="Numata K."/>
            <person name="Arakawa K."/>
        </authorList>
    </citation>
    <scope>NUCLEOTIDE SEQUENCE</scope>
</reference>
<sequence length="166" mass="19072">MSYYDFGQLRILSDSHNALQHLSGWSSANDEFSVSIMLKLKKSIQALTKCQNQAKANGFIVPLIFSFISLGQLNTAQRQYLEGYENFVVAYRTLILYCDKFPNKIELRKLCRVTSGVGRAHCSFHRLDVLQEPPEKALSQLLNWRNTNGPFDGRIIMKQNHFINLE</sequence>
<organism evidence="1 2">
    <name type="scientific">Trichonephila clavata</name>
    <name type="common">Joro spider</name>
    <name type="synonym">Nephila clavata</name>
    <dbReference type="NCBI Taxonomy" id="2740835"/>
    <lineage>
        <taxon>Eukaryota</taxon>
        <taxon>Metazoa</taxon>
        <taxon>Ecdysozoa</taxon>
        <taxon>Arthropoda</taxon>
        <taxon>Chelicerata</taxon>
        <taxon>Arachnida</taxon>
        <taxon>Araneae</taxon>
        <taxon>Araneomorphae</taxon>
        <taxon>Entelegynae</taxon>
        <taxon>Araneoidea</taxon>
        <taxon>Nephilidae</taxon>
        <taxon>Trichonephila</taxon>
    </lineage>
</organism>
<keyword evidence="2" id="KW-1185">Reference proteome</keyword>